<dbReference type="eggNOG" id="KOG3826">
    <property type="taxonomic scope" value="Eukaryota"/>
</dbReference>
<organism evidence="7 8">
    <name type="scientific">Rhodnius prolixus</name>
    <name type="common">Triatomid bug</name>
    <dbReference type="NCBI Taxonomy" id="13249"/>
    <lineage>
        <taxon>Eukaryota</taxon>
        <taxon>Metazoa</taxon>
        <taxon>Ecdysozoa</taxon>
        <taxon>Arthropoda</taxon>
        <taxon>Hexapoda</taxon>
        <taxon>Insecta</taxon>
        <taxon>Pterygota</taxon>
        <taxon>Neoptera</taxon>
        <taxon>Paraneoptera</taxon>
        <taxon>Hemiptera</taxon>
        <taxon>Heteroptera</taxon>
        <taxon>Panheteroptera</taxon>
        <taxon>Cimicomorpha</taxon>
        <taxon>Reduviidae</taxon>
        <taxon>Triatominae</taxon>
        <taxon>Rhodnius</taxon>
    </lineage>
</organism>
<evidence type="ECO:0000256" key="4">
    <source>
        <dbReference type="ARBA" id="ARBA00022989"/>
    </source>
</evidence>
<dbReference type="HOGENOM" id="CLU_018415_4_1_1"/>
<dbReference type="InterPro" id="IPR006153">
    <property type="entry name" value="Cation/H_exchanger_TM"/>
</dbReference>
<comment type="subcellular location">
    <subcellularLocation>
        <location evidence="1">Membrane</location>
        <topology evidence="1">Multi-pass membrane protein</topology>
    </subcellularLocation>
</comment>
<comment type="similarity">
    <text evidence="2">Belongs to the monovalent cation:proton antiporter 1 (CPA1) transporter (TC 2.A.36) family.</text>
</comment>
<keyword evidence="8" id="KW-1185">Reference proteome</keyword>
<evidence type="ECO:0000313" key="8">
    <source>
        <dbReference type="Proteomes" id="UP000015103"/>
    </source>
</evidence>
<dbReference type="EnsemblMetazoa" id="RPRC000070-RA">
    <property type="protein sequence ID" value="RPRC000070-PA"/>
    <property type="gene ID" value="RPRC000070"/>
</dbReference>
<evidence type="ECO:0000256" key="2">
    <source>
        <dbReference type="ARBA" id="ARBA00007367"/>
    </source>
</evidence>
<evidence type="ECO:0000256" key="1">
    <source>
        <dbReference type="ARBA" id="ARBA00004141"/>
    </source>
</evidence>
<evidence type="ECO:0000256" key="5">
    <source>
        <dbReference type="ARBA" id="ARBA00023136"/>
    </source>
</evidence>
<dbReference type="InParanoid" id="T1H7U0"/>
<dbReference type="VEuPathDB" id="VectorBase:RPRC000070"/>
<dbReference type="PANTHER" id="PTHR31102:SF1">
    <property type="entry name" value="CATION_H+ EXCHANGER DOMAIN-CONTAINING PROTEIN"/>
    <property type="match status" value="1"/>
</dbReference>
<dbReference type="Proteomes" id="UP000015103">
    <property type="component" value="Unassembled WGS sequence"/>
</dbReference>
<dbReference type="EMBL" id="ACPB03005080">
    <property type="status" value="NOT_ANNOTATED_CDS"/>
    <property type="molecule type" value="Genomic_DNA"/>
</dbReference>
<evidence type="ECO:0000256" key="3">
    <source>
        <dbReference type="ARBA" id="ARBA00022692"/>
    </source>
</evidence>
<keyword evidence="5" id="KW-0472">Membrane</keyword>
<dbReference type="Pfam" id="PF00999">
    <property type="entry name" value="Na_H_Exchanger"/>
    <property type="match status" value="1"/>
</dbReference>
<proteinExistence type="inferred from homology"/>
<reference evidence="7" key="1">
    <citation type="submission" date="2015-05" db="UniProtKB">
        <authorList>
            <consortium name="EnsemblMetazoa"/>
        </authorList>
    </citation>
    <scope>IDENTIFICATION</scope>
</reference>
<dbReference type="GO" id="GO:0016020">
    <property type="term" value="C:membrane"/>
    <property type="evidence" value="ECO:0007669"/>
    <property type="project" value="UniProtKB-SubCell"/>
</dbReference>
<accession>T1H7U0</accession>
<sequence>MYEGGLIRKLRLKVRFLVEAVGPVPAVATALLFPPPTYQDQKFPGSPPIAVVMPDIQLAEHYEELPTSGEIVEKEKSKLLKLIEKQCYLTYNMFITLMSAILFIAITWMLLYLILHQEVLPSGDLFRLAVLVIVAYIVGIGFTYIQLPALLGMLITGVVLKTVGFFHLSGVYSDVVIISRNVALSVILIKAGLGLDATAMRKLKFTVLKLAVIPCCAEAIAAAILAHFIIGFPWLWAFLLGFLLSPISPAVVVPTLLNLKERGYGEDKGVSTLVIAASSIDDIFSISAFGIFLSSLFSKEGNLVLEIIHGPLEVVVGLLVGIVWGFVAACFPHRKDPYVVSKRTAMIGIGGLCAVIGSNEIGYPGSGPLACITGAFVAAISWKIQGWDEKSLIGTEIDLYALLPNNVGYGIAVVLLSLCVRILVCFLTLIGGNLNFREIIFVNFAWLPKATVQAALSPQALDVLSKTANPSEEDLDRAKMLITTAVLAIIITAPAGAIAIALSGPRLLSKTTLSQNNLK</sequence>
<dbReference type="Gene3D" id="1.20.1530.20">
    <property type="match status" value="1"/>
</dbReference>
<keyword evidence="3" id="KW-0812">Transmembrane</keyword>
<evidence type="ECO:0000313" key="7">
    <source>
        <dbReference type="EnsemblMetazoa" id="RPRC000070-PA"/>
    </source>
</evidence>
<protein>
    <submittedName>
        <fullName evidence="7">Na_H_Exchanger domain-containing protein</fullName>
    </submittedName>
</protein>
<dbReference type="STRING" id="13249.T1H7U0"/>
<evidence type="ECO:0000259" key="6">
    <source>
        <dbReference type="Pfam" id="PF00999"/>
    </source>
</evidence>
<dbReference type="EMBL" id="ACPB03005081">
    <property type="status" value="NOT_ANNOTATED_CDS"/>
    <property type="molecule type" value="Genomic_DNA"/>
</dbReference>
<dbReference type="InterPro" id="IPR051843">
    <property type="entry name" value="CPA1_transporter"/>
</dbReference>
<name>T1H7U0_RHOPR</name>
<dbReference type="AlphaFoldDB" id="T1H7U0"/>
<dbReference type="GO" id="GO:0015297">
    <property type="term" value="F:antiporter activity"/>
    <property type="evidence" value="ECO:0007669"/>
    <property type="project" value="InterPro"/>
</dbReference>
<dbReference type="PANTHER" id="PTHR31102">
    <property type="match status" value="1"/>
</dbReference>
<dbReference type="GO" id="GO:1902600">
    <property type="term" value="P:proton transmembrane transport"/>
    <property type="evidence" value="ECO:0007669"/>
    <property type="project" value="InterPro"/>
</dbReference>
<dbReference type="InterPro" id="IPR038770">
    <property type="entry name" value="Na+/solute_symporter_sf"/>
</dbReference>
<keyword evidence="4" id="KW-1133">Transmembrane helix</keyword>
<feature type="domain" description="Cation/H+ exchanger transmembrane" evidence="6">
    <location>
        <begin position="132"/>
        <end position="339"/>
    </location>
</feature>
<dbReference type="OMA" id="RNWSVSC"/>